<comment type="caution">
    <text evidence="1">The sequence shown here is derived from an EMBL/GenBank/DDBJ whole genome shotgun (WGS) entry which is preliminary data.</text>
</comment>
<protein>
    <submittedName>
        <fullName evidence="1">Uncharacterized protein</fullName>
    </submittedName>
</protein>
<organism evidence="1 2">
    <name type="scientific">Billgrantia pellis</name>
    <dbReference type="NCBI Taxonomy" id="2606936"/>
    <lineage>
        <taxon>Bacteria</taxon>
        <taxon>Pseudomonadati</taxon>
        <taxon>Pseudomonadota</taxon>
        <taxon>Gammaproteobacteria</taxon>
        <taxon>Oceanospirillales</taxon>
        <taxon>Halomonadaceae</taxon>
        <taxon>Billgrantia</taxon>
    </lineage>
</organism>
<dbReference type="AlphaFoldDB" id="A0A7V7G371"/>
<name>A0A7V7G371_9GAMM</name>
<dbReference type="Proteomes" id="UP000486760">
    <property type="component" value="Unassembled WGS sequence"/>
</dbReference>
<evidence type="ECO:0000313" key="2">
    <source>
        <dbReference type="Proteomes" id="UP000486760"/>
    </source>
</evidence>
<dbReference type="RefSeq" id="WP_149326610.1">
    <property type="nucleotide sequence ID" value="NZ_VTPY01000001.1"/>
</dbReference>
<gene>
    <name evidence="1" type="ORF">F0A17_01760</name>
</gene>
<evidence type="ECO:0000313" key="1">
    <source>
        <dbReference type="EMBL" id="KAA0014400.1"/>
    </source>
</evidence>
<dbReference type="EMBL" id="VTPY01000001">
    <property type="protein sequence ID" value="KAA0014400.1"/>
    <property type="molecule type" value="Genomic_DNA"/>
</dbReference>
<reference evidence="1 2" key="1">
    <citation type="submission" date="2019-08" db="EMBL/GenBank/DDBJ databases">
        <title>Bioinformatics analysis of the strain L3 and L5.</title>
        <authorList>
            <person name="Li X."/>
        </authorList>
    </citation>
    <scope>NUCLEOTIDE SEQUENCE [LARGE SCALE GENOMIC DNA]</scope>
    <source>
        <strain evidence="1 2">L5</strain>
    </source>
</reference>
<sequence length="105" mass="11163">MTPRTAINRALAILAVAALIAALSWVTRHDTKVASASLEQYCQDAAIWAAEEARGVPASQRTGQPDYRGIAAEQCPGMRPAGAEFRIASPSAFPATQAQRQLAQQ</sequence>
<accession>A0A7V7G371</accession>
<proteinExistence type="predicted"/>
<keyword evidence="2" id="KW-1185">Reference proteome</keyword>